<organism evidence="1 2">
    <name type="scientific">Portunus trituberculatus</name>
    <name type="common">Swimming crab</name>
    <name type="synonym">Neptunus trituberculatus</name>
    <dbReference type="NCBI Taxonomy" id="210409"/>
    <lineage>
        <taxon>Eukaryota</taxon>
        <taxon>Metazoa</taxon>
        <taxon>Ecdysozoa</taxon>
        <taxon>Arthropoda</taxon>
        <taxon>Crustacea</taxon>
        <taxon>Multicrustacea</taxon>
        <taxon>Malacostraca</taxon>
        <taxon>Eumalacostraca</taxon>
        <taxon>Eucarida</taxon>
        <taxon>Decapoda</taxon>
        <taxon>Pleocyemata</taxon>
        <taxon>Brachyura</taxon>
        <taxon>Eubrachyura</taxon>
        <taxon>Portunoidea</taxon>
        <taxon>Portunidae</taxon>
        <taxon>Portuninae</taxon>
        <taxon>Portunus</taxon>
    </lineage>
</organism>
<proteinExistence type="predicted"/>
<accession>A0A5B7E367</accession>
<keyword evidence="2" id="KW-1185">Reference proteome</keyword>
<dbReference type="Proteomes" id="UP000324222">
    <property type="component" value="Unassembled WGS sequence"/>
</dbReference>
<protein>
    <submittedName>
        <fullName evidence="1">Uncharacterized protein</fullName>
    </submittedName>
</protein>
<comment type="caution">
    <text evidence="1">The sequence shown here is derived from an EMBL/GenBank/DDBJ whole genome shotgun (WGS) entry which is preliminary data.</text>
</comment>
<sequence>MPPSSDDVEAAIALLLAYRKSQQKLKCLWICPWLMAGKKGASTTYQL</sequence>
<dbReference type="EMBL" id="VSRR010001872">
    <property type="protein sequence ID" value="MPC28208.1"/>
    <property type="molecule type" value="Genomic_DNA"/>
</dbReference>
<name>A0A5B7E367_PORTR</name>
<evidence type="ECO:0000313" key="2">
    <source>
        <dbReference type="Proteomes" id="UP000324222"/>
    </source>
</evidence>
<dbReference type="AlphaFoldDB" id="A0A5B7E367"/>
<reference evidence="1 2" key="1">
    <citation type="submission" date="2019-05" db="EMBL/GenBank/DDBJ databases">
        <title>Another draft genome of Portunus trituberculatus and its Hox gene families provides insights of decapod evolution.</title>
        <authorList>
            <person name="Jeong J.-H."/>
            <person name="Song I."/>
            <person name="Kim S."/>
            <person name="Choi T."/>
            <person name="Kim D."/>
            <person name="Ryu S."/>
            <person name="Kim W."/>
        </authorList>
    </citation>
    <scope>NUCLEOTIDE SEQUENCE [LARGE SCALE GENOMIC DNA]</scope>
    <source>
        <tissue evidence="1">Muscle</tissue>
    </source>
</reference>
<gene>
    <name evidence="1" type="ORF">E2C01_021403</name>
</gene>
<evidence type="ECO:0000313" key="1">
    <source>
        <dbReference type="EMBL" id="MPC28208.1"/>
    </source>
</evidence>